<sequence>MRFFLSAFSLLFRADRRCYLFLLLSSHKLPAFSSEIAKSLLICFEFLSFLSNQAAARTTA</sequence>
<protein>
    <submittedName>
        <fullName evidence="1">Uncharacterized protein</fullName>
    </submittedName>
</protein>
<reference evidence="1 2" key="1">
    <citation type="submission" date="2018-08" db="EMBL/GenBank/DDBJ databases">
        <title>A genome reference for cultivated species of the human gut microbiota.</title>
        <authorList>
            <person name="Zou Y."/>
            <person name="Xue W."/>
            <person name="Luo G."/>
        </authorList>
    </citation>
    <scope>NUCLEOTIDE SEQUENCE [LARGE SCALE GENOMIC DNA]</scope>
    <source>
        <strain evidence="1 2">AF48-16</strain>
    </source>
</reference>
<evidence type="ECO:0000313" key="2">
    <source>
        <dbReference type="Proteomes" id="UP000286288"/>
    </source>
</evidence>
<comment type="caution">
    <text evidence="1">The sequence shown here is derived from an EMBL/GenBank/DDBJ whole genome shotgun (WGS) entry which is preliminary data.</text>
</comment>
<evidence type="ECO:0000313" key="1">
    <source>
        <dbReference type="EMBL" id="RHK06279.1"/>
    </source>
</evidence>
<dbReference type="Proteomes" id="UP000286288">
    <property type="component" value="Unassembled WGS sequence"/>
</dbReference>
<proteinExistence type="predicted"/>
<name>A0A415ESK7_ENTCA</name>
<accession>A0A415ESK7</accession>
<dbReference type="AlphaFoldDB" id="A0A415ESK7"/>
<gene>
    <name evidence="1" type="ORF">DW084_09840</name>
</gene>
<organism evidence="1 2">
    <name type="scientific">Enterococcus casseliflavus</name>
    <name type="common">Enterococcus flavescens</name>
    <dbReference type="NCBI Taxonomy" id="37734"/>
    <lineage>
        <taxon>Bacteria</taxon>
        <taxon>Bacillati</taxon>
        <taxon>Bacillota</taxon>
        <taxon>Bacilli</taxon>
        <taxon>Lactobacillales</taxon>
        <taxon>Enterococcaceae</taxon>
        <taxon>Enterococcus</taxon>
    </lineage>
</organism>
<dbReference type="EMBL" id="QRMZ01000011">
    <property type="protein sequence ID" value="RHK06279.1"/>
    <property type="molecule type" value="Genomic_DNA"/>
</dbReference>